<evidence type="ECO:0000313" key="2">
    <source>
        <dbReference type="Proteomes" id="UP000676336"/>
    </source>
</evidence>
<evidence type="ECO:0000313" key="1">
    <source>
        <dbReference type="EMBL" id="CAF4291449.1"/>
    </source>
</evidence>
<dbReference type="InterPro" id="IPR036412">
    <property type="entry name" value="HAD-like_sf"/>
</dbReference>
<reference evidence="1" key="1">
    <citation type="submission" date="2021-02" db="EMBL/GenBank/DDBJ databases">
        <authorList>
            <person name="Nowell W R."/>
        </authorList>
    </citation>
    <scope>NUCLEOTIDE SEQUENCE</scope>
</reference>
<evidence type="ECO:0008006" key="3">
    <source>
        <dbReference type="Google" id="ProtNLM"/>
    </source>
</evidence>
<dbReference type="Proteomes" id="UP000676336">
    <property type="component" value="Unassembled WGS sequence"/>
</dbReference>
<comment type="caution">
    <text evidence="1">The sequence shown here is derived from an EMBL/GenBank/DDBJ whole genome shotgun (WGS) entry which is preliminary data.</text>
</comment>
<dbReference type="EMBL" id="CAJOBI010034538">
    <property type="protein sequence ID" value="CAF4291449.1"/>
    <property type="molecule type" value="Genomic_DNA"/>
</dbReference>
<dbReference type="AlphaFoldDB" id="A0A8S2TJN3"/>
<sequence>NLLKNNSHVHIHNDKLAYVEQTIRSLISDGRKMLHIVADFDYTLTMYEKDGVILPSTFAVIESNDGVKVRV</sequence>
<name>A0A8S2TJN3_9BILA</name>
<gene>
    <name evidence="1" type="ORF">SMN809_LOCUS25690</name>
</gene>
<proteinExistence type="predicted"/>
<dbReference type="SUPFAM" id="SSF56784">
    <property type="entry name" value="HAD-like"/>
    <property type="match status" value="1"/>
</dbReference>
<accession>A0A8S2TJN3</accession>
<protein>
    <recommendedName>
        <fullName evidence="3">5'-nucleotidase</fullName>
    </recommendedName>
</protein>
<feature type="non-terminal residue" evidence="1">
    <location>
        <position position="1"/>
    </location>
</feature>
<organism evidence="1 2">
    <name type="scientific">Rotaria magnacalcarata</name>
    <dbReference type="NCBI Taxonomy" id="392030"/>
    <lineage>
        <taxon>Eukaryota</taxon>
        <taxon>Metazoa</taxon>
        <taxon>Spiralia</taxon>
        <taxon>Gnathifera</taxon>
        <taxon>Rotifera</taxon>
        <taxon>Eurotatoria</taxon>
        <taxon>Bdelloidea</taxon>
        <taxon>Philodinida</taxon>
        <taxon>Philodinidae</taxon>
        <taxon>Rotaria</taxon>
    </lineage>
</organism>